<dbReference type="GO" id="GO:0016887">
    <property type="term" value="F:ATP hydrolysis activity"/>
    <property type="evidence" value="ECO:0007669"/>
    <property type="project" value="InterPro"/>
</dbReference>
<dbReference type="SUPFAM" id="SSF81665">
    <property type="entry name" value="Calcium ATPase, transmembrane domain M"/>
    <property type="match status" value="2"/>
</dbReference>
<dbReference type="GO" id="GO:0006883">
    <property type="term" value="P:intracellular sodium ion homeostasis"/>
    <property type="evidence" value="ECO:0007669"/>
    <property type="project" value="TreeGrafter"/>
</dbReference>
<dbReference type="SUPFAM" id="SSF81660">
    <property type="entry name" value="Metal cation-transporting ATPase, ATP-binding domain N"/>
    <property type="match status" value="1"/>
</dbReference>
<evidence type="ECO:0000256" key="6">
    <source>
        <dbReference type="ARBA" id="ARBA00022967"/>
    </source>
</evidence>
<dbReference type="GO" id="GO:0005886">
    <property type="term" value="C:plasma membrane"/>
    <property type="evidence" value="ECO:0007669"/>
    <property type="project" value="UniProtKB-SubCell"/>
</dbReference>
<dbReference type="PANTHER" id="PTHR43294">
    <property type="entry name" value="SODIUM/POTASSIUM-TRANSPORTING ATPASE SUBUNIT ALPHA"/>
    <property type="match status" value="1"/>
</dbReference>
<dbReference type="InterPro" id="IPR059000">
    <property type="entry name" value="ATPase_P-type_domA"/>
</dbReference>
<evidence type="ECO:0000256" key="4">
    <source>
        <dbReference type="ARBA" id="ARBA00022741"/>
    </source>
</evidence>
<dbReference type="GO" id="GO:0005391">
    <property type="term" value="F:P-type sodium:potassium-exchanging transporter activity"/>
    <property type="evidence" value="ECO:0007669"/>
    <property type="project" value="TreeGrafter"/>
</dbReference>
<feature type="transmembrane region" description="Helical" evidence="9">
    <location>
        <begin position="838"/>
        <end position="860"/>
    </location>
</feature>
<evidence type="ECO:0000313" key="11">
    <source>
        <dbReference type="EMBL" id="KZT11119.1"/>
    </source>
</evidence>
<feature type="transmembrane region" description="Helical" evidence="9">
    <location>
        <begin position="375"/>
        <end position="398"/>
    </location>
</feature>
<dbReference type="PRINTS" id="PR00119">
    <property type="entry name" value="CATATPASE"/>
</dbReference>
<dbReference type="InterPro" id="IPR006068">
    <property type="entry name" value="ATPase_P-typ_cation-transptr_C"/>
</dbReference>
<dbReference type="GO" id="GO:1990573">
    <property type="term" value="P:potassium ion import across plasma membrane"/>
    <property type="evidence" value="ECO:0007669"/>
    <property type="project" value="TreeGrafter"/>
</dbReference>
<dbReference type="SFLD" id="SFLDF00027">
    <property type="entry name" value="p-type_atpase"/>
    <property type="match status" value="1"/>
</dbReference>
<dbReference type="InterPro" id="IPR023298">
    <property type="entry name" value="ATPase_P-typ_TM_dom_sf"/>
</dbReference>
<dbReference type="InterPro" id="IPR023299">
    <property type="entry name" value="ATPase_P-typ_cyto_dom_N"/>
</dbReference>
<sequence length="1140" mass="125812">MDSGEPVVESLARLPDEDAVLGTRAVAFPDDHGEIIEEKLQHWHGRPRGVEMKREMTKEDKELAAAGYEHLDEQKMKKGSDQLDDVDIFEHQLSFHELGSALDTTFDSKDPGQSYGLSTEEAKARLARDGPNVLTPPKKKSALRMYIDLLLTMFNILLIFAGVLEYILLGIDFKDNFANTYLGGILIAVAFLNAFIEFFQLQKSEAILASFLAMIPPSCHVVRDGAITQVPAADLVKGDIVLLRTGDKTPADLILFAATDLKVDNSNLTGESEAQERLEKPEGSKARPVEAENLVFNSTLIVNGEGWGVVVRTGDHTLIGQIAALTGGEMGNKSPLAVEIARFVMMVSGIAIIFAVVFFVVGITTVYKGKGAETVTFAVSILVAFVPEGLPSVVTLLLSIAAKRMAAQNLTLLATDKTGTLTRNQMTVTNLWSGEKMYTAFQSNNDSETTEAFSINAPGMHEMVDIAALNSRVKFDKTDVPFDQRTILGDATETGLTRFAGRYIPDYDALHKQHPKVFEIPFNSSNKWALVILHKPHAAGPLTLYIKGAPERVLAKCSTYLKDGSIEPITDDFKNAYDEAYNYMASRGHRVIACAQKLLPADQYDYSYQFSKNDGQYPSSEYCFCGLISLEDPPKHGVREAIGTLRLAGIKVMMVTGDHPKTAEAIARKINLILGDTKETLSAKTGRPIEEIYEDEVDAVVVHGDEIDGLQGWQWDQIFAKKEIVFARTSPQHKLEIVKHAQALGHIVGVTGDGVNDSPALKRADLGIAMNVSGSDVSKEAANMILLDDNFASTVKGVAEGRQIFVNLKRSIQYTISHSTPEVIPQLLYVVGPIPLPLSAILILVIDLGFELFVALSFAWDKPETKDGLMRMAPRKPVNERSIMSLKKRALKRTKTLRRDTETQEVIQPSKISAWASSVKAPFQRQWWEDAMERTDDEGLVDSKLLSYSYLEAGVIEMIGALVAYFVVFYKNGFSPSDLRDAQSSSTAYFTKSSPDFMNGRGQLIDAAQQVEALAKAQSIVYLSIFIIQCFNVYAVKARFSFPFGRSIIGNYYNFLGILGGACLGIFIIYTPPLHVVFGGTYHLSPLYWLIPMAFGCVLLLWASIRVLLLRKGIEQSRVKDIKGLMMFPTMRTLSMRSKH</sequence>
<dbReference type="SUPFAM" id="SSF56784">
    <property type="entry name" value="HAD-like"/>
    <property type="match status" value="1"/>
</dbReference>
<feature type="transmembrane region" description="Helical" evidence="9">
    <location>
        <begin position="1020"/>
        <end position="1040"/>
    </location>
</feature>
<dbReference type="InParanoid" id="A0A165H1N5"/>
<keyword evidence="3 9" id="KW-0812">Transmembrane</keyword>
<dbReference type="InterPro" id="IPR050510">
    <property type="entry name" value="Cation_transp_ATPase_P-type"/>
</dbReference>
<dbReference type="Gene3D" id="3.40.1110.10">
    <property type="entry name" value="Calcium-transporting ATPase, cytoplasmic domain N"/>
    <property type="match status" value="1"/>
</dbReference>
<dbReference type="InterPro" id="IPR018303">
    <property type="entry name" value="ATPase_P-typ_P_site"/>
</dbReference>
<keyword evidence="12" id="KW-1185">Reference proteome</keyword>
<dbReference type="GO" id="GO:0005524">
    <property type="term" value="F:ATP binding"/>
    <property type="evidence" value="ECO:0007669"/>
    <property type="project" value="UniProtKB-KW"/>
</dbReference>
<feature type="transmembrane region" description="Helical" evidence="9">
    <location>
        <begin position="1052"/>
        <end position="1070"/>
    </location>
</feature>
<dbReference type="Gene3D" id="2.70.150.10">
    <property type="entry name" value="Calcium-transporting ATPase, cytoplasmic transduction domain A"/>
    <property type="match status" value="1"/>
</dbReference>
<evidence type="ECO:0000313" key="12">
    <source>
        <dbReference type="Proteomes" id="UP000076871"/>
    </source>
</evidence>
<dbReference type="PROSITE" id="PS00154">
    <property type="entry name" value="ATPASE_E1_E2"/>
    <property type="match status" value="1"/>
</dbReference>
<accession>A0A165H1N5</accession>
<dbReference type="GO" id="GO:0030007">
    <property type="term" value="P:intracellular potassium ion homeostasis"/>
    <property type="evidence" value="ECO:0007669"/>
    <property type="project" value="TreeGrafter"/>
</dbReference>
<dbReference type="GeneID" id="63823130"/>
<evidence type="ECO:0000256" key="9">
    <source>
        <dbReference type="SAM" id="Phobius"/>
    </source>
</evidence>
<dbReference type="SFLD" id="SFLDG00002">
    <property type="entry name" value="C1.7:_P-type_atpase_like"/>
    <property type="match status" value="1"/>
</dbReference>
<dbReference type="Pfam" id="PF00690">
    <property type="entry name" value="Cation_ATPase_N"/>
    <property type="match status" value="1"/>
</dbReference>
<dbReference type="GO" id="GO:0036376">
    <property type="term" value="P:sodium ion export across plasma membrane"/>
    <property type="evidence" value="ECO:0007669"/>
    <property type="project" value="TreeGrafter"/>
</dbReference>
<dbReference type="InterPro" id="IPR036412">
    <property type="entry name" value="HAD-like_sf"/>
</dbReference>
<evidence type="ECO:0000256" key="1">
    <source>
        <dbReference type="ARBA" id="ARBA00004651"/>
    </source>
</evidence>
<dbReference type="SFLD" id="SFLDS00003">
    <property type="entry name" value="Haloacid_Dehalogenase"/>
    <property type="match status" value="1"/>
</dbReference>
<dbReference type="OrthoDB" id="158672at2759"/>
<feature type="domain" description="Cation-transporting P-type ATPase N-terminal" evidence="10">
    <location>
        <begin position="89"/>
        <end position="170"/>
    </location>
</feature>
<keyword evidence="6" id="KW-1278">Translocase</keyword>
<feature type="transmembrane region" description="Helical" evidence="9">
    <location>
        <begin position="1090"/>
        <end position="1110"/>
    </location>
</feature>
<name>A0A165H1N5_9APHY</name>
<gene>
    <name evidence="11" type="ORF">LAESUDRAFT_691638</name>
</gene>
<feature type="transmembrane region" description="Helical" evidence="9">
    <location>
        <begin position="146"/>
        <end position="169"/>
    </location>
</feature>
<reference evidence="11 12" key="1">
    <citation type="journal article" date="2016" name="Mol. Biol. Evol.">
        <title>Comparative Genomics of Early-Diverging Mushroom-Forming Fungi Provides Insights into the Origins of Lignocellulose Decay Capabilities.</title>
        <authorList>
            <person name="Nagy L.G."/>
            <person name="Riley R."/>
            <person name="Tritt A."/>
            <person name="Adam C."/>
            <person name="Daum C."/>
            <person name="Floudas D."/>
            <person name="Sun H."/>
            <person name="Yadav J.S."/>
            <person name="Pangilinan J."/>
            <person name="Larsson K.H."/>
            <person name="Matsuura K."/>
            <person name="Barry K."/>
            <person name="Labutti K."/>
            <person name="Kuo R."/>
            <person name="Ohm R.A."/>
            <person name="Bhattacharya S.S."/>
            <person name="Shirouzu T."/>
            <person name="Yoshinaga Y."/>
            <person name="Martin F.M."/>
            <person name="Grigoriev I.V."/>
            <person name="Hibbett D.S."/>
        </authorList>
    </citation>
    <scope>NUCLEOTIDE SEQUENCE [LARGE SCALE GENOMIC DNA]</scope>
    <source>
        <strain evidence="11 12">93-53</strain>
    </source>
</reference>
<keyword evidence="4" id="KW-0547">Nucleotide-binding</keyword>
<keyword evidence="5" id="KW-0067">ATP-binding</keyword>
<dbReference type="FunFam" id="3.40.1110.10:FF:000061">
    <property type="entry name" value="Potassium-transporting ATPase alpha chain 1"/>
    <property type="match status" value="1"/>
</dbReference>
<dbReference type="GO" id="GO:1902600">
    <property type="term" value="P:proton transmembrane transport"/>
    <property type="evidence" value="ECO:0007669"/>
    <property type="project" value="TreeGrafter"/>
</dbReference>
<dbReference type="Pfam" id="PF00689">
    <property type="entry name" value="Cation_ATPase_C"/>
    <property type="match status" value="1"/>
</dbReference>
<dbReference type="Proteomes" id="UP000076871">
    <property type="component" value="Unassembled WGS sequence"/>
</dbReference>
<dbReference type="InterPro" id="IPR008250">
    <property type="entry name" value="ATPase_P-typ_transduc_dom_A_sf"/>
</dbReference>
<dbReference type="STRING" id="1314785.A0A165H1N5"/>
<dbReference type="PANTHER" id="PTHR43294:SF21">
    <property type="entry name" value="CATION TRANSPORTING ATPASE"/>
    <property type="match status" value="1"/>
</dbReference>
<evidence type="ECO:0000259" key="10">
    <source>
        <dbReference type="SMART" id="SM00831"/>
    </source>
</evidence>
<feature type="transmembrane region" description="Helical" evidence="9">
    <location>
        <begin position="950"/>
        <end position="970"/>
    </location>
</feature>
<dbReference type="InterPro" id="IPR044492">
    <property type="entry name" value="P_typ_ATPase_HD_dom"/>
</dbReference>
<dbReference type="InterPro" id="IPR023214">
    <property type="entry name" value="HAD_sf"/>
</dbReference>
<dbReference type="PRINTS" id="PR00121">
    <property type="entry name" value="NAKATPASE"/>
</dbReference>
<dbReference type="Gene3D" id="3.40.50.1000">
    <property type="entry name" value="HAD superfamily/HAD-like"/>
    <property type="match status" value="1"/>
</dbReference>
<feature type="transmembrane region" description="Helical" evidence="9">
    <location>
        <begin position="181"/>
        <end position="199"/>
    </location>
</feature>
<dbReference type="NCBIfam" id="TIGR01494">
    <property type="entry name" value="ATPase_P-type"/>
    <property type="match status" value="2"/>
</dbReference>
<evidence type="ECO:0000256" key="3">
    <source>
        <dbReference type="ARBA" id="ARBA00022692"/>
    </source>
</evidence>
<feature type="transmembrane region" description="Helical" evidence="9">
    <location>
        <begin position="340"/>
        <end position="363"/>
    </location>
</feature>
<dbReference type="Pfam" id="PF13246">
    <property type="entry name" value="Cation_ATPase"/>
    <property type="match status" value="1"/>
</dbReference>
<dbReference type="Pfam" id="PF00122">
    <property type="entry name" value="E1-E2_ATPase"/>
    <property type="match status" value="1"/>
</dbReference>
<evidence type="ECO:0000256" key="8">
    <source>
        <dbReference type="ARBA" id="ARBA00023136"/>
    </source>
</evidence>
<proteinExistence type="predicted"/>
<organism evidence="11 12">
    <name type="scientific">Laetiporus sulphureus 93-53</name>
    <dbReference type="NCBI Taxonomy" id="1314785"/>
    <lineage>
        <taxon>Eukaryota</taxon>
        <taxon>Fungi</taxon>
        <taxon>Dikarya</taxon>
        <taxon>Basidiomycota</taxon>
        <taxon>Agaricomycotina</taxon>
        <taxon>Agaricomycetes</taxon>
        <taxon>Polyporales</taxon>
        <taxon>Laetiporus</taxon>
    </lineage>
</organism>
<evidence type="ECO:0000256" key="7">
    <source>
        <dbReference type="ARBA" id="ARBA00022989"/>
    </source>
</evidence>
<evidence type="ECO:0000256" key="5">
    <source>
        <dbReference type="ARBA" id="ARBA00022840"/>
    </source>
</evidence>
<dbReference type="EMBL" id="KV427607">
    <property type="protein sequence ID" value="KZT11119.1"/>
    <property type="molecule type" value="Genomic_DNA"/>
</dbReference>
<dbReference type="Gene3D" id="1.20.1110.10">
    <property type="entry name" value="Calcium-transporting ATPase, transmembrane domain"/>
    <property type="match status" value="2"/>
</dbReference>
<dbReference type="InterPro" id="IPR004014">
    <property type="entry name" value="ATPase_P-typ_cation-transptr_N"/>
</dbReference>
<dbReference type="FunFam" id="3.40.50.1000:FF:000083">
    <property type="entry name" value="Sodium/potassium-transporting ATPase subunit alpha"/>
    <property type="match status" value="1"/>
</dbReference>
<comment type="subcellular location">
    <subcellularLocation>
        <location evidence="1">Cell membrane</location>
        <topology evidence="1">Multi-pass membrane protein</topology>
    </subcellularLocation>
</comment>
<keyword evidence="8 9" id="KW-0472">Membrane</keyword>
<protein>
    <submittedName>
        <fullName evidence="11">Aminophospholipid-transporting P-type ATPase</fullName>
    </submittedName>
</protein>
<dbReference type="SUPFAM" id="SSF81653">
    <property type="entry name" value="Calcium ATPase, transduction domain A"/>
    <property type="match status" value="1"/>
</dbReference>
<evidence type="ECO:0000256" key="2">
    <source>
        <dbReference type="ARBA" id="ARBA00022475"/>
    </source>
</evidence>
<keyword evidence="2" id="KW-1003">Cell membrane</keyword>
<dbReference type="AlphaFoldDB" id="A0A165H1N5"/>
<dbReference type="InterPro" id="IPR001757">
    <property type="entry name" value="P_typ_ATPase"/>
</dbReference>
<keyword evidence="7 9" id="KW-1133">Transmembrane helix</keyword>
<dbReference type="RefSeq" id="XP_040768859.1">
    <property type="nucleotide sequence ID" value="XM_040906101.1"/>
</dbReference>
<dbReference type="SMART" id="SM00831">
    <property type="entry name" value="Cation_ATPase_N"/>
    <property type="match status" value="1"/>
</dbReference>